<sequence>MCFVVNSPLANLPTDFEKMLEGFKDIFSKEIPHELSPIRGTEHQIDFIPRASMTSTNAFALVPRDPIPCANVPRKTLMSSLYVNLETYTFCTNKVIFLGYVVGSQGVKIKCIECKGHPKLANTQFPIGTPSFSFTFGESFREFEIFERMATTYRISLQYVTNTITSHSFFELVYEFNPLTPLDLLPMPNISCMLNCDGISKAQFVKDFHAKAHSHTEKKVEQYANKANKRFPNLRKSKLLPKRGDGPFKVLSKVNDNAYILDMPQTYDGSHTFHVTDLSSYNIGESDVIFMNLKEKPQARIEDKKKMDTKAL</sequence>
<evidence type="ECO:0000313" key="2">
    <source>
        <dbReference type="EMBL" id="RDX65376.1"/>
    </source>
</evidence>
<dbReference type="PANTHER" id="PTHR35046:SF9">
    <property type="entry name" value="RNA-DIRECTED DNA POLYMERASE"/>
    <property type="match status" value="1"/>
</dbReference>
<dbReference type="AlphaFoldDB" id="A0A371EH91"/>
<comment type="caution">
    <text evidence="2">The sequence shown here is derived from an EMBL/GenBank/DDBJ whole genome shotgun (WGS) entry which is preliminary data.</text>
</comment>
<protein>
    <recommendedName>
        <fullName evidence="1">Tf2-1-like SH3-like domain-containing protein</fullName>
    </recommendedName>
</protein>
<dbReference type="Proteomes" id="UP000257109">
    <property type="component" value="Unassembled WGS sequence"/>
</dbReference>
<keyword evidence="3" id="KW-1185">Reference proteome</keyword>
<dbReference type="InterPro" id="IPR056924">
    <property type="entry name" value="SH3_Tf2-1"/>
</dbReference>
<organism evidence="2 3">
    <name type="scientific">Mucuna pruriens</name>
    <name type="common">Velvet bean</name>
    <name type="synonym">Dolichos pruriens</name>
    <dbReference type="NCBI Taxonomy" id="157652"/>
    <lineage>
        <taxon>Eukaryota</taxon>
        <taxon>Viridiplantae</taxon>
        <taxon>Streptophyta</taxon>
        <taxon>Embryophyta</taxon>
        <taxon>Tracheophyta</taxon>
        <taxon>Spermatophyta</taxon>
        <taxon>Magnoliopsida</taxon>
        <taxon>eudicotyledons</taxon>
        <taxon>Gunneridae</taxon>
        <taxon>Pentapetalae</taxon>
        <taxon>rosids</taxon>
        <taxon>fabids</taxon>
        <taxon>Fabales</taxon>
        <taxon>Fabaceae</taxon>
        <taxon>Papilionoideae</taxon>
        <taxon>50 kb inversion clade</taxon>
        <taxon>NPAAA clade</taxon>
        <taxon>indigoferoid/millettioid clade</taxon>
        <taxon>Phaseoleae</taxon>
        <taxon>Mucuna</taxon>
    </lineage>
</organism>
<evidence type="ECO:0000313" key="3">
    <source>
        <dbReference type="Proteomes" id="UP000257109"/>
    </source>
</evidence>
<dbReference type="Pfam" id="PF24626">
    <property type="entry name" value="SH3_Tf2-1"/>
    <property type="match status" value="1"/>
</dbReference>
<feature type="domain" description="Tf2-1-like SH3-like" evidence="1">
    <location>
        <begin position="228"/>
        <end position="281"/>
    </location>
</feature>
<proteinExistence type="predicted"/>
<dbReference type="OrthoDB" id="1935586at2759"/>
<gene>
    <name evidence="2" type="ORF">CR513_55967</name>
</gene>
<feature type="non-terminal residue" evidence="2">
    <location>
        <position position="1"/>
    </location>
</feature>
<name>A0A371EH91_MUCPR</name>
<dbReference type="PANTHER" id="PTHR35046">
    <property type="entry name" value="ZINC KNUCKLE (CCHC-TYPE) FAMILY PROTEIN"/>
    <property type="match status" value="1"/>
</dbReference>
<accession>A0A371EH91</accession>
<evidence type="ECO:0000259" key="1">
    <source>
        <dbReference type="Pfam" id="PF24626"/>
    </source>
</evidence>
<reference evidence="2" key="1">
    <citation type="submission" date="2018-05" db="EMBL/GenBank/DDBJ databases">
        <title>Draft genome of Mucuna pruriens seed.</title>
        <authorList>
            <person name="Nnadi N.E."/>
            <person name="Vos R."/>
            <person name="Hasami M.H."/>
            <person name="Devisetty U.K."/>
            <person name="Aguiy J.C."/>
        </authorList>
    </citation>
    <scope>NUCLEOTIDE SEQUENCE [LARGE SCALE GENOMIC DNA]</scope>
    <source>
        <strain evidence="2">JCA_2017</strain>
    </source>
</reference>
<dbReference type="EMBL" id="QJKJ01013938">
    <property type="protein sequence ID" value="RDX65376.1"/>
    <property type="molecule type" value="Genomic_DNA"/>
</dbReference>